<proteinExistence type="inferred from homology"/>
<dbReference type="InterPro" id="IPR003423">
    <property type="entry name" value="OMP_efflux"/>
</dbReference>
<comment type="caution">
    <text evidence="9">The sequence shown here is derived from an EMBL/GenBank/DDBJ whole genome shotgun (WGS) entry which is preliminary data.</text>
</comment>
<evidence type="ECO:0000313" key="10">
    <source>
        <dbReference type="Proteomes" id="UP000241193"/>
    </source>
</evidence>
<evidence type="ECO:0000256" key="4">
    <source>
        <dbReference type="ARBA" id="ARBA00022452"/>
    </source>
</evidence>
<evidence type="ECO:0000256" key="6">
    <source>
        <dbReference type="ARBA" id="ARBA00023136"/>
    </source>
</evidence>
<dbReference type="SUPFAM" id="SSF56954">
    <property type="entry name" value="Outer membrane efflux proteins (OEP)"/>
    <property type="match status" value="1"/>
</dbReference>
<dbReference type="PANTHER" id="PTHR30026:SF20">
    <property type="entry name" value="OUTER MEMBRANE PROTEIN TOLC"/>
    <property type="match status" value="1"/>
</dbReference>
<reference evidence="9 10" key="1">
    <citation type="submission" date="2018-03" db="EMBL/GenBank/DDBJ databases">
        <authorList>
            <person name="Keele B.F."/>
        </authorList>
    </citation>
    <scope>NUCLEOTIDE SEQUENCE [LARGE SCALE GENOMIC DNA]</scope>
    <source>
        <strain evidence="9 10">D20</strain>
    </source>
</reference>
<reference evidence="9 10" key="2">
    <citation type="submission" date="2018-04" db="EMBL/GenBank/DDBJ databases">
        <title>Thauera lacus sp. nov., isolated from an saline lake in Inner Mongolia, China.</title>
        <authorList>
            <person name="Liang Q.-Y."/>
        </authorList>
    </citation>
    <scope>NUCLEOTIDE SEQUENCE [LARGE SCALE GENOMIC DNA]</scope>
    <source>
        <strain evidence="9 10">D20</strain>
    </source>
</reference>
<dbReference type="AlphaFoldDB" id="A0A2T4IEX1"/>
<dbReference type="Gene3D" id="1.20.1600.10">
    <property type="entry name" value="Outer membrane efflux proteins (OEP)"/>
    <property type="match status" value="1"/>
</dbReference>
<dbReference type="Proteomes" id="UP000241193">
    <property type="component" value="Unassembled WGS sequence"/>
</dbReference>
<keyword evidence="8" id="KW-0175">Coiled coil</keyword>
<sequence>MACGVRWAAFAAPGTGPGLRCASSGLRKLRGLRGALLGLALLWLPPASAGEPGLGADLGGVLAHARMHHPGFAADTLEAAAARAGAGAAGALPDPRFTIELMDVNNAMSGRNDFSVLPGQVGETRYRVVQMLPWRGKRALEAQAADALAAAREAAVDAGWRELAGSLKAAWLRYWSASHELALYREQLGTLAALEDAALARYRSGAGSQQAVLRAQGEHTELRLRIASAEQALAGARAALNGLLDRPADAALAAPGALPALPRPDAAALFERLRSEHPALASLGMQIDAARLSAERTRLERYPDVGVGLTYNRPRNGITSYDLMLEMNIPLQRAPRHARELEAERMREAAAARRSAEEARLRGALGSALAALEGARTRESLTAASLLPQVSAGFEAARAAYAAGRADFDTVLEAWRRLQDSRLALLGAQADGRMALFELQSLAGEEL</sequence>
<feature type="coiled-coil region" evidence="8">
    <location>
        <begin position="219"/>
        <end position="246"/>
    </location>
</feature>
<dbReference type="OrthoDB" id="9791261at2"/>
<dbReference type="GO" id="GO:0009279">
    <property type="term" value="C:cell outer membrane"/>
    <property type="evidence" value="ECO:0007669"/>
    <property type="project" value="UniProtKB-SubCell"/>
</dbReference>
<dbReference type="Pfam" id="PF02321">
    <property type="entry name" value="OEP"/>
    <property type="match status" value="1"/>
</dbReference>
<evidence type="ECO:0000256" key="3">
    <source>
        <dbReference type="ARBA" id="ARBA00022448"/>
    </source>
</evidence>
<keyword evidence="10" id="KW-1185">Reference proteome</keyword>
<dbReference type="EMBL" id="PZKC01000007">
    <property type="protein sequence ID" value="PTD96311.1"/>
    <property type="molecule type" value="Genomic_DNA"/>
</dbReference>
<evidence type="ECO:0000256" key="8">
    <source>
        <dbReference type="SAM" id="Coils"/>
    </source>
</evidence>
<evidence type="ECO:0000256" key="7">
    <source>
        <dbReference type="ARBA" id="ARBA00023237"/>
    </source>
</evidence>
<evidence type="ECO:0000313" key="9">
    <source>
        <dbReference type="EMBL" id="PTD96311.1"/>
    </source>
</evidence>
<dbReference type="GO" id="GO:0015562">
    <property type="term" value="F:efflux transmembrane transporter activity"/>
    <property type="evidence" value="ECO:0007669"/>
    <property type="project" value="InterPro"/>
</dbReference>
<dbReference type="GO" id="GO:0015288">
    <property type="term" value="F:porin activity"/>
    <property type="evidence" value="ECO:0007669"/>
    <property type="project" value="TreeGrafter"/>
</dbReference>
<keyword evidence="3" id="KW-0813">Transport</keyword>
<evidence type="ECO:0000256" key="1">
    <source>
        <dbReference type="ARBA" id="ARBA00004442"/>
    </source>
</evidence>
<protein>
    <submittedName>
        <fullName evidence="9">Transporter</fullName>
    </submittedName>
</protein>
<name>A0A2T4IEX1_9RHOO</name>
<dbReference type="InterPro" id="IPR051906">
    <property type="entry name" value="TolC-like"/>
</dbReference>
<keyword evidence="5" id="KW-0812">Transmembrane</keyword>
<dbReference type="GO" id="GO:1990281">
    <property type="term" value="C:efflux pump complex"/>
    <property type="evidence" value="ECO:0007669"/>
    <property type="project" value="TreeGrafter"/>
</dbReference>
<evidence type="ECO:0000256" key="2">
    <source>
        <dbReference type="ARBA" id="ARBA00007613"/>
    </source>
</evidence>
<comment type="subcellular location">
    <subcellularLocation>
        <location evidence="1">Cell outer membrane</location>
    </subcellularLocation>
</comment>
<organism evidence="9 10">
    <name type="scientific">Pseudothauera lacus</name>
    <dbReference type="NCBI Taxonomy" id="2136175"/>
    <lineage>
        <taxon>Bacteria</taxon>
        <taxon>Pseudomonadati</taxon>
        <taxon>Pseudomonadota</taxon>
        <taxon>Betaproteobacteria</taxon>
        <taxon>Rhodocyclales</taxon>
        <taxon>Zoogloeaceae</taxon>
        <taxon>Pseudothauera</taxon>
    </lineage>
</organism>
<keyword evidence="4" id="KW-1134">Transmembrane beta strand</keyword>
<comment type="similarity">
    <text evidence="2">Belongs to the outer membrane factor (OMF) (TC 1.B.17) family.</text>
</comment>
<dbReference type="PANTHER" id="PTHR30026">
    <property type="entry name" value="OUTER MEMBRANE PROTEIN TOLC"/>
    <property type="match status" value="1"/>
</dbReference>
<gene>
    <name evidence="9" type="ORF">C8261_10360</name>
</gene>
<keyword evidence="7" id="KW-0998">Cell outer membrane</keyword>
<accession>A0A2T4IEX1</accession>
<evidence type="ECO:0000256" key="5">
    <source>
        <dbReference type="ARBA" id="ARBA00022692"/>
    </source>
</evidence>
<keyword evidence="6" id="KW-0472">Membrane</keyword>